<dbReference type="CDD" id="cd19540">
    <property type="entry name" value="LCL_NRPS-like"/>
    <property type="match status" value="1"/>
</dbReference>
<protein>
    <recommendedName>
        <fullName evidence="5">Carrier domain-containing protein</fullName>
    </recommendedName>
</protein>
<dbReference type="Gene3D" id="3.40.50.12780">
    <property type="entry name" value="N-terminal domain of ligase-like"/>
    <property type="match status" value="1"/>
</dbReference>
<dbReference type="SUPFAM" id="SSF52777">
    <property type="entry name" value="CoA-dependent acyltransferases"/>
    <property type="match status" value="2"/>
</dbReference>
<feature type="region of interest" description="Disordered" evidence="4">
    <location>
        <begin position="637"/>
        <end position="658"/>
    </location>
</feature>
<evidence type="ECO:0000259" key="5">
    <source>
        <dbReference type="PROSITE" id="PS50075"/>
    </source>
</evidence>
<evidence type="ECO:0000256" key="3">
    <source>
        <dbReference type="ARBA" id="ARBA00022553"/>
    </source>
</evidence>
<dbReference type="InterPro" id="IPR029058">
    <property type="entry name" value="AB_hydrolase_fold"/>
</dbReference>
<dbReference type="GO" id="GO:0005829">
    <property type="term" value="C:cytosol"/>
    <property type="evidence" value="ECO:0007669"/>
    <property type="project" value="TreeGrafter"/>
</dbReference>
<reference evidence="6" key="1">
    <citation type="journal article" date="2014" name="Int. J. Syst. Evol. Microbiol.">
        <title>Complete genome sequence of Corynebacterium casei LMG S-19264T (=DSM 44701T), isolated from a smear-ripened cheese.</title>
        <authorList>
            <consortium name="US DOE Joint Genome Institute (JGI-PGF)"/>
            <person name="Walter F."/>
            <person name="Albersmeier A."/>
            <person name="Kalinowski J."/>
            <person name="Ruckert C."/>
        </authorList>
    </citation>
    <scope>NUCLEOTIDE SEQUENCE</scope>
    <source>
        <strain evidence="6">JCM 4059</strain>
    </source>
</reference>
<dbReference type="Gene3D" id="3.30.559.30">
    <property type="entry name" value="Nonribosomal peptide synthetase, condensation domain"/>
    <property type="match status" value="1"/>
</dbReference>
<comment type="cofactor">
    <cofactor evidence="1">
        <name>pantetheine 4'-phosphate</name>
        <dbReference type="ChEBI" id="CHEBI:47942"/>
    </cofactor>
</comment>
<dbReference type="PANTHER" id="PTHR45527">
    <property type="entry name" value="NONRIBOSOMAL PEPTIDE SYNTHETASE"/>
    <property type="match status" value="1"/>
</dbReference>
<dbReference type="FunFam" id="3.30.559.10:FF:000012">
    <property type="entry name" value="Non-ribosomal peptide synthetase"/>
    <property type="match status" value="1"/>
</dbReference>
<dbReference type="GO" id="GO:0031177">
    <property type="term" value="F:phosphopantetheine binding"/>
    <property type="evidence" value="ECO:0007669"/>
    <property type="project" value="InterPro"/>
</dbReference>
<dbReference type="InterPro" id="IPR036736">
    <property type="entry name" value="ACP-like_sf"/>
</dbReference>
<evidence type="ECO:0000256" key="1">
    <source>
        <dbReference type="ARBA" id="ARBA00001957"/>
    </source>
</evidence>
<organism evidence="6 7">
    <name type="scientific">Streptomyces mashuensis</name>
    <dbReference type="NCBI Taxonomy" id="33904"/>
    <lineage>
        <taxon>Bacteria</taxon>
        <taxon>Bacillati</taxon>
        <taxon>Actinomycetota</taxon>
        <taxon>Actinomycetes</taxon>
        <taxon>Kitasatosporales</taxon>
        <taxon>Streptomycetaceae</taxon>
        <taxon>Streptomyces</taxon>
    </lineage>
</organism>
<dbReference type="SUPFAM" id="SSF47336">
    <property type="entry name" value="ACP-like"/>
    <property type="match status" value="1"/>
</dbReference>
<evidence type="ECO:0000256" key="2">
    <source>
        <dbReference type="ARBA" id="ARBA00022450"/>
    </source>
</evidence>
<dbReference type="Gene3D" id="3.30.300.30">
    <property type="match status" value="1"/>
</dbReference>
<keyword evidence="3" id="KW-0597">Phosphoprotein</keyword>
<dbReference type="InterPro" id="IPR020802">
    <property type="entry name" value="TesA-like"/>
</dbReference>
<dbReference type="InterPro" id="IPR001031">
    <property type="entry name" value="Thioesterase"/>
</dbReference>
<dbReference type="Proteomes" id="UP000638313">
    <property type="component" value="Unassembled WGS sequence"/>
</dbReference>
<evidence type="ECO:0000313" key="6">
    <source>
        <dbReference type="EMBL" id="GHF69403.1"/>
    </source>
</evidence>
<dbReference type="InterPro" id="IPR045851">
    <property type="entry name" value="AMP-bd_C_sf"/>
</dbReference>
<proteinExistence type="predicted"/>
<dbReference type="InterPro" id="IPR006162">
    <property type="entry name" value="Ppantetheine_attach_site"/>
</dbReference>
<dbReference type="SMART" id="SM00823">
    <property type="entry name" value="PKS_PP"/>
    <property type="match status" value="1"/>
</dbReference>
<dbReference type="Pfam" id="PF00550">
    <property type="entry name" value="PP-binding"/>
    <property type="match status" value="1"/>
</dbReference>
<dbReference type="InterPro" id="IPR001242">
    <property type="entry name" value="Condensation_dom"/>
</dbReference>
<dbReference type="Gene3D" id="3.40.50.1820">
    <property type="entry name" value="alpha/beta hydrolase"/>
    <property type="match status" value="1"/>
</dbReference>
<dbReference type="InterPro" id="IPR042099">
    <property type="entry name" value="ANL_N_sf"/>
</dbReference>
<feature type="domain" description="Carrier" evidence="5">
    <location>
        <begin position="655"/>
        <end position="730"/>
    </location>
</feature>
<dbReference type="InterPro" id="IPR023213">
    <property type="entry name" value="CAT-like_dom_sf"/>
</dbReference>
<dbReference type="PROSITE" id="PS00012">
    <property type="entry name" value="PHOSPHOPANTETHEINE"/>
    <property type="match status" value="1"/>
</dbReference>
<dbReference type="Pfam" id="PF13193">
    <property type="entry name" value="AMP-binding_C"/>
    <property type="match status" value="1"/>
</dbReference>
<evidence type="ECO:0000313" key="7">
    <source>
        <dbReference type="Proteomes" id="UP000638313"/>
    </source>
</evidence>
<dbReference type="InterPro" id="IPR025110">
    <property type="entry name" value="AMP-bd_C"/>
</dbReference>
<dbReference type="GO" id="GO:0044550">
    <property type="term" value="P:secondary metabolite biosynthetic process"/>
    <property type="evidence" value="ECO:0007669"/>
    <property type="project" value="TreeGrafter"/>
</dbReference>
<gene>
    <name evidence="6" type="ORF">GCM10010218_58540</name>
</gene>
<dbReference type="GO" id="GO:0017000">
    <property type="term" value="P:antibiotic biosynthetic process"/>
    <property type="evidence" value="ECO:0007669"/>
    <property type="project" value="UniProtKB-ARBA"/>
</dbReference>
<dbReference type="Pfam" id="PF00975">
    <property type="entry name" value="Thioesterase"/>
    <property type="match status" value="1"/>
</dbReference>
<dbReference type="GO" id="GO:0008610">
    <property type="term" value="P:lipid biosynthetic process"/>
    <property type="evidence" value="ECO:0007669"/>
    <property type="project" value="UniProtKB-ARBA"/>
</dbReference>
<dbReference type="GO" id="GO:0003824">
    <property type="term" value="F:catalytic activity"/>
    <property type="evidence" value="ECO:0007669"/>
    <property type="project" value="InterPro"/>
</dbReference>
<dbReference type="EMBL" id="BNBD01000018">
    <property type="protein sequence ID" value="GHF69403.1"/>
    <property type="molecule type" value="Genomic_DNA"/>
</dbReference>
<dbReference type="Pfam" id="PF00668">
    <property type="entry name" value="Condensation"/>
    <property type="match status" value="1"/>
</dbReference>
<dbReference type="SUPFAM" id="SSF56801">
    <property type="entry name" value="Acetyl-CoA synthetase-like"/>
    <property type="match status" value="1"/>
</dbReference>
<dbReference type="GO" id="GO:0043041">
    <property type="term" value="P:amino acid activation for nonribosomal peptide biosynthetic process"/>
    <property type="evidence" value="ECO:0007669"/>
    <property type="project" value="TreeGrafter"/>
</dbReference>
<dbReference type="SUPFAM" id="SSF53474">
    <property type="entry name" value="alpha/beta-Hydrolases"/>
    <property type="match status" value="1"/>
</dbReference>
<dbReference type="PROSITE" id="PS50075">
    <property type="entry name" value="CARRIER"/>
    <property type="match status" value="1"/>
</dbReference>
<dbReference type="Gene3D" id="3.30.559.10">
    <property type="entry name" value="Chloramphenicol acetyltransferase-like domain"/>
    <property type="match status" value="1"/>
</dbReference>
<keyword evidence="2" id="KW-0596">Phosphopantetheine</keyword>
<reference evidence="6" key="2">
    <citation type="submission" date="2020-09" db="EMBL/GenBank/DDBJ databases">
        <authorList>
            <person name="Sun Q."/>
            <person name="Ohkuma M."/>
        </authorList>
    </citation>
    <scope>NUCLEOTIDE SEQUENCE</scope>
    <source>
        <strain evidence="6">JCM 4059</strain>
    </source>
</reference>
<evidence type="ECO:0000256" key="4">
    <source>
        <dbReference type="SAM" id="MobiDB-lite"/>
    </source>
</evidence>
<dbReference type="SMART" id="SM00824">
    <property type="entry name" value="PKS_TE"/>
    <property type="match status" value="1"/>
</dbReference>
<dbReference type="AlphaFoldDB" id="A0A919EF29"/>
<dbReference type="InterPro" id="IPR009081">
    <property type="entry name" value="PP-bd_ACP"/>
</dbReference>
<accession>A0A919EF29</accession>
<comment type="caution">
    <text evidence="6">The sequence shown here is derived from an EMBL/GenBank/DDBJ whole genome shotgun (WGS) entry which is preliminary data.</text>
</comment>
<dbReference type="PANTHER" id="PTHR45527:SF1">
    <property type="entry name" value="FATTY ACID SYNTHASE"/>
    <property type="match status" value="1"/>
</dbReference>
<sequence length="993" mass="106396">MVPLSYAQRRLWFLSRLEGGSATYNMAMPLRLRGTLDREALRAAVRDVVARHESLRTLVAETDGEPWQRILGPAEAEPGIEVVPVADEDRLAAAVAAEAAHVFDLTAGLPLRVRLFALSEHDHVLLMVVHHIACDGWSVDPLVRDLSLAYTARHAGRAPDWEELPVQYADYALWQRELLGDEDDPDSVAARQLAYWREHLSGAPDRLPLPADRPRPAVATHRGGTASFRVDTDLHQRLAAVARQSGASVFMVVQAAFAALLTRMGAGHDIPVGVPVAGRTDEALDDLVGFFVNTLVLRTDTSGDPEFTDVLTRVRDTNLSAYEHQDLPFERLVEVLNPVRSAAHQPLFQVMVSHQSGTDAPLSLPGLDVGTEKVPSTTAKFDLCLTVDERFAADGTPAGLDGGLEYALDLFDPATAEDLALRFVLLLRAVAADPRVRIGAADLLTPEERQRITGEWAADPAALDTWQRHARTPLTERTGQERLYVLDEELRPVPPGAPGTVYVTHPGAAAAPDAVPCPFGDGTAAMVPTGDLARWAADGRLVPLGRAAGDVALGAMRIAPGEIETELAGHPAVGAAAVAVREDRAGQQHLLAWAEPAPGGTADPGALRDHLAAALPPYLVPTGVVVLDALPRTAGGDVDHAALPGPDGEETPGTGGAAQHTAALCEIFSEVLGVDDIEPDENFFDLGGHSLLAMRMISRIRGVFGTEVSIQTVFEAPTPELLAARLADGGTAAPFRPLLPLRTTGTRAPLFCVHPGAGIGWAYSALLRHLDPDRPVHALQARRLDGTGELPATVGEMARDYVRQIREVQPHGPYHLLGWSFGGVVAHEMAVLLQEEGEHTSTLAVLDAYPADPAGEPEPVEIGEQEVLATIVDFFGHDATAFDGPLTHEDVNKVLEAEGTGFPGLTARHVTAIAEVQTNNVNLLHAHAPRRFDGEMVFFTATDDDLGVVDEWRPFTAGPVHHHEVPCAHKDMMRPGPAGAIGRTVAEWLDGRD</sequence>
<dbReference type="InterPro" id="IPR020806">
    <property type="entry name" value="PKS_PP-bd"/>
</dbReference>
<name>A0A919EF29_9ACTN</name>
<keyword evidence="7" id="KW-1185">Reference proteome</keyword>